<name>A0A6J4TWP4_9ACTN</name>
<accession>A0A6J4TWP4</accession>
<organism evidence="1">
    <name type="scientific">uncultured Solirubrobacteraceae bacterium</name>
    <dbReference type="NCBI Taxonomy" id="1162706"/>
    <lineage>
        <taxon>Bacteria</taxon>
        <taxon>Bacillati</taxon>
        <taxon>Actinomycetota</taxon>
        <taxon>Thermoleophilia</taxon>
        <taxon>Solirubrobacterales</taxon>
        <taxon>Solirubrobacteraceae</taxon>
        <taxon>environmental samples</taxon>
    </lineage>
</organism>
<dbReference type="AlphaFoldDB" id="A0A6J4TWP4"/>
<evidence type="ECO:0008006" key="2">
    <source>
        <dbReference type="Google" id="ProtNLM"/>
    </source>
</evidence>
<proteinExistence type="predicted"/>
<evidence type="ECO:0000313" key="1">
    <source>
        <dbReference type="EMBL" id="CAA9534243.1"/>
    </source>
</evidence>
<reference evidence="1" key="1">
    <citation type="submission" date="2020-02" db="EMBL/GenBank/DDBJ databases">
        <authorList>
            <person name="Meier V. D."/>
        </authorList>
    </citation>
    <scope>NUCLEOTIDE SEQUENCE</scope>
    <source>
        <strain evidence="1">AVDCRST_MAG30</strain>
    </source>
</reference>
<gene>
    <name evidence="1" type="ORF">AVDCRST_MAG30-4066</name>
</gene>
<dbReference type="EMBL" id="CADCVS010000531">
    <property type="protein sequence ID" value="CAA9534243.1"/>
    <property type="molecule type" value="Genomic_DNA"/>
</dbReference>
<feature type="non-terminal residue" evidence="1">
    <location>
        <position position="172"/>
    </location>
</feature>
<sequence length="172" mass="19163">MRQRIIQLLDEDPDLADGVDPAQREIARRELTAEVIERPRGPLESQPGLTSTTGALGLLVVDGLIARRTSMAGRRSLELLGAGDIIRPWQNDGHHSVSPFEAVDQVLEPVRLAILDRAATARIGRWPEVMTCLTVRVMNRARAVSGHLVLSQIPRVDERLHVLLWHLADRWG</sequence>
<protein>
    <recommendedName>
        <fullName evidence="2">Cyclic nucleotide-binding domain-containing protein</fullName>
    </recommendedName>
</protein>